<evidence type="ECO:0000256" key="1">
    <source>
        <dbReference type="SAM" id="MobiDB-lite"/>
    </source>
</evidence>
<accession>A0ABR7SS73</accession>
<dbReference type="Proteomes" id="UP000642284">
    <property type="component" value="Unassembled WGS sequence"/>
</dbReference>
<feature type="compositionally biased region" description="Low complexity" evidence="1">
    <location>
        <begin position="26"/>
        <end position="37"/>
    </location>
</feature>
<keyword evidence="2" id="KW-0812">Transmembrane</keyword>
<feature type="region of interest" description="Disordered" evidence="1">
    <location>
        <begin position="1"/>
        <end position="42"/>
    </location>
</feature>
<gene>
    <name evidence="3" type="ORF">H9Y04_31980</name>
</gene>
<sequence length="268" mass="26996">MSGDGMRGREREGEGRGVDEGERVRGSAAGGAACPPGGRAGEDRADLAEAALHRAVSGLAIDPAAQAAAVAAFRGARDAGAHRAVRTRRRDDWRPRTAARRHSWRVALGALLAGLTLGGAAFAVTGGRPDPAPEPTPPTTPAAPDRQSDGGEGEGEDGAGNGRHASTAPGRTPDQARSDEALCRSAGRVGGKALDAPARQRLAEAAGGRGHVQAYCARLLAEADRGRGAAASDGQGHRGGIGPDDVPPHRSAQNEGAAQGPDPKGSGR</sequence>
<keyword evidence="2" id="KW-0472">Membrane</keyword>
<reference evidence="3 4" key="1">
    <citation type="submission" date="2020-08" db="EMBL/GenBank/DDBJ databases">
        <title>Genemic of Streptomyces polyaspartic.</title>
        <authorList>
            <person name="Liu W."/>
        </authorList>
    </citation>
    <scope>NUCLEOTIDE SEQUENCE [LARGE SCALE GENOMIC DNA]</scope>
    <source>
        <strain evidence="3 4">TRM66268-LWL</strain>
    </source>
</reference>
<feature type="compositionally biased region" description="Pro residues" evidence="1">
    <location>
        <begin position="130"/>
        <end position="141"/>
    </location>
</feature>
<feature type="region of interest" description="Disordered" evidence="1">
    <location>
        <begin position="124"/>
        <end position="195"/>
    </location>
</feature>
<evidence type="ECO:0000256" key="2">
    <source>
        <dbReference type="SAM" id="Phobius"/>
    </source>
</evidence>
<feature type="region of interest" description="Disordered" evidence="1">
    <location>
        <begin position="224"/>
        <end position="268"/>
    </location>
</feature>
<keyword evidence="4" id="KW-1185">Reference proteome</keyword>
<keyword evidence="2" id="KW-1133">Transmembrane helix</keyword>
<dbReference type="EMBL" id="JACTVJ010000018">
    <property type="protein sequence ID" value="MBC9717158.1"/>
    <property type="molecule type" value="Genomic_DNA"/>
</dbReference>
<protein>
    <submittedName>
        <fullName evidence="3">Uncharacterized protein</fullName>
    </submittedName>
</protein>
<name>A0ABR7SS73_9ACTN</name>
<dbReference type="RefSeq" id="WP_187817605.1">
    <property type="nucleotide sequence ID" value="NZ_JACTVJ010000018.1"/>
</dbReference>
<proteinExistence type="predicted"/>
<comment type="caution">
    <text evidence="3">The sequence shown here is derived from an EMBL/GenBank/DDBJ whole genome shotgun (WGS) entry which is preliminary data.</text>
</comment>
<organism evidence="3 4">
    <name type="scientific">Streptomyces polyasparticus</name>
    <dbReference type="NCBI Taxonomy" id="2767826"/>
    <lineage>
        <taxon>Bacteria</taxon>
        <taxon>Bacillati</taxon>
        <taxon>Actinomycetota</taxon>
        <taxon>Actinomycetes</taxon>
        <taxon>Kitasatosporales</taxon>
        <taxon>Streptomycetaceae</taxon>
        <taxon>Streptomyces</taxon>
    </lineage>
</organism>
<evidence type="ECO:0000313" key="4">
    <source>
        <dbReference type="Proteomes" id="UP000642284"/>
    </source>
</evidence>
<feature type="transmembrane region" description="Helical" evidence="2">
    <location>
        <begin position="104"/>
        <end position="124"/>
    </location>
</feature>
<feature type="compositionally biased region" description="Basic and acidic residues" evidence="1">
    <location>
        <begin position="1"/>
        <end position="25"/>
    </location>
</feature>
<evidence type="ECO:0000313" key="3">
    <source>
        <dbReference type="EMBL" id="MBC9717158.1"/>
    </source>
</evidence>
<feature type="region of interest" description="Disordered" evidence="1">
    <location>
        <begin position="78"/>
        <end position="98"/>
    </location>
</feature>